<reference evidence="2" key="1">
    <citation type="journal article" date="2019" name="Int. J. Syst. Evol. Microbiol.">
        <title>The Global Catalogue of Microorganisms (GCM) 10K type strain sequencing project: providing services to taxonomists for standard genome sequencing and annotation.</title>
        <authorList>
            <consortium name="The Broad Institute Genomics Platform"/>
            <consortium name="The Broad Institute Genome Sequencing Center for Infectious Disease"/>
            <person name="Wu L."/>
            <person name="Ma J."/>
        </authorList>
    </citation>
    <scope>NUCLEOTIDE SEQUENCE [LARGE SCALE GENOMIC DNA]</scope>
    <source>
        <strain evidence="2">TBRC 5832</strain>
    </source>
</reference>
<proteinExistence type="predicted"/>
<evidence type="ECO:0000313" key="2">
    <source>
        <dbReference type="Proteomes" id="UP001595867"/>
    </source>
</evidence>
<keyword evidence="2" id="KW-1185">Reference proteome</keyword>
<dbReference type="InterPro" id="IPR036894">
    <property type="entry name" value="YbaB-like_sf"/>
</dbReference>
<dbReference type="RefSeq" id="WP_378070446.1">
    <property type="nucleotide sequence ID" value="NZ_JBHSBL010000020.1"/>
</dbReference>
<evidence type="ECO:0000313" key="1">
    <source>
        <dbReference type="EMBL" id="MFC4069571.1"/>
    </source>
</evidence>
<dbReference type="EMBL" id="JBHSBL010000020">
    <property type="protein sequence ID" value="MFC4069571.1"/>
    <property type="molecule type" value="Genomic_DNA"/>
</dbReference>
<gene>
    <name evidence="1" type="ORF">ACFO0C_31995</name>
</gene>
<comment type="caution">
    <text evidence="1">The sequence shown here is derived from an EMBL/GenBank/DDBJ whole genome shotgun (WGS) entry which is preliminary data.</text>
</comment>
<dbReference type="Gene3D" id="3.30.1310.10">
    <property type="entry name" value="Nucleoid-associated protein YbaB-like domain"/>
    <property type="match status" value="1"/>
</dbReference>
<protein>
    <recommendedName>
        <fullName evidence="3">YbaB/EbfC DNA-binding family protein</fullName>
    </recommendedName>
</protein>
<evidence type="ECO:0008006" key="3">
    <source>
        <dbReference type="Google" id="ProtNLM"/>
    </source>
</evidence>
<sequence>MENLDSAEEWLDSWVAGVDAQASRTVELSRRVAGLTGNASTRDRSITLTVGSSGALESLGLDDQALQTTGAELSRHIMTLIRQAQAHLTAQVTEQIRQTVGLDTETGRAVLHSFTTRFPAPPDDERPDRRAW</sequence>
<accession>A0ABV8J0S4</accession>
<dbReference type="Proteomes" id="UP001595867">
    <property type="component" value="Unassembled WGS sequence"/>
</dbReference>
<organism evidence="1 2">
    <name type="scientific">Actinoplanes subglobosus</name>
    <dbReference type="NCBI Taxonomy" id="1547892"/>
    <lineage>
        <taxon>Bacteria</taxon>
        <taxon>Bacillati</taxon>
        <taxon>Actinomycetota</taxon>
        <taxon>Actinomycetes</taxon>
        <taxon>Micromonosporales</taxon>
        <taxon>Micromonosporaceae</taxon>
        <taxon>Actinoplanes</taxon>
    </lineage>
</organism>
<name>A0ABV8J0S4_9ACTN</name>